<keyword evidence="3" id="KW-0238">DNA-binding</keyword>
<evidence type="ECO:0000256" key="1">
    <source>
        <dbReference type="ARBA" id="ARBA00004123"/>
    </source>
</evidence>
<evidence type="ECO:0000313" key="8">
    <source>
        <dbReference type="EMBL" id="ONH99609.1"/>
    </source>
</evidence>
<keyword evidence="9" id="KW-1185">Reference proteome</keyword>
<feature type="compositionally biased region" description="Basic and acidic residues" evidence="6">
    <location>
        <begin position="585"/>
        <end position="598"/>
    </location>
</feature>
<evidence type="ECO:0000256" key="6">
    <source>
        <dbReference type="SAM" id="MobiDB-lite"/>
    </source>
</evidence>
<evidence type="ECO:0000256" key="3">
    <source>
        <dbReference type="ARBA" id="ARBA00023125"/>
    </source>
</evidence>
<comment type="subcellular location">
    <subcellularLocation>
        <location evidence="1">Nucleus</location>
    </subcellularLocation>
</comment>
<dbReference type="PANTHER" id="PTHR31391:SF3">
    <property type="entry name" value="B3 DOMAIN-CONTAINING PROTEIN OS05G0481400"/>
    <property type="match status" value="1"/>
</dbReference>
<dbReference type="Gene3D" id="2.40.330.10">
    <property type="entry name" value="DNA-binding pseudobarrel domain"/>
    <property type="match status" value="1"/>
</dbReference>
<sequence>MVAAVDSFTANTYEEARNQRLEENKRKFQDLGISNISKTLTHLTASPNKSQQRVSRPKAKNTCFDLEPRRSSRQRNPIQSYRDDVDIGLPTLRKRSRKTSSSWGSYLARPIEEVRAASYEERSAAFQAAEKLQENLQTENPTFVKSMVRSHVYSCFWLGLPSKFCEDHLSKMGSEMVLEDEDGNEYDAVYIGKRAGLSGGWRGFALEHKLDDGDALVFELTEPARFKIYIVKAYPMPSLECFKNNVDKEEITSAEKTSKAAMKTDSESNQKRRSKRGIVPEMDESQTSPHPEPNQKRRSKRGTVPAIVDTKTSPDSESIQKRRSERGVVPVMEDSKTSPVLEPNQRRRSKRGMVPEMDDTKTFPDSESIQKRRSERGVVPVMKDSKTSPVLEPNQRRRSKRGMVPEMDDTKTFPDSEPNQKRRSKRGTVPAMVDTKTSQDSESIQKLRSERGVVPVMEDSKTSPVLEPNQRRRSKRGMVPEMDDTKTSPDSESNQKQRSKRGIVPEMDDTKTTPKVLPDSPKGQEIKQEVSPMKKNEVAPKQIRKKAKANRVRSTENPEGCEVQEASTESPEGCEVKQEASTTETDSRVVKDEKECVARKPRKKVVKERLFRKRA</sequence>
<evidence type="ECO:0000259" key="7">
    <source>
        <dbReference type="PROSITE" id="PS50863"/>
    </source>
</evidence>
<feature type="compositionally biased region" description="Basic and acidic residues" evidence="6">
    <location>
        <begin position="437"/>
        <end position="451"/>
    </location>
</feature>
<evidence type="ECO:0000313" key="9">
    <source>
        <dbReference type="Proteomes" id="UP000006882"/>
    </source>
</evidence>
<dbReference type="eggNOG" id="KOG1216">
    <property type="taxonomic scope" value="Eukaryota"/>
</dbReference>
<keyword evidence="5" id="KW-0539">Nucleus</keyword>
<dbReference type="SMR" id="A0A251NLM7"/>
<dbReference type="AlphaFoldDB" id="A0A251NLM7"/>
<dbReference type="EMBL" id="CM007656">
    <property type="protein sequence ID" value="ONH99609.1"/>
    <property type="molecule type" value="Genomic_DNA"/>
</dbReference>
<proteinExistence type="predicted"/>
<dbReference type="GO" id="GO:0005634">
    <property type="term" value="C:nucleus"/>
    <property type="evidence" value="ECO:0007669"/>
    <property type="project" value="UniProtKB-SubCell"/>
</dbReference>
<organism evidence="8 9">
    <name type="scientific">Prunus persica</name>
    <name type="common">Peach</name>
    <name type="synonym">Amygdalus persica</name>
    <dbReference type="NCBI Taxonomy" id="3760"/>
    <lineage>
        <taxon>Eukaryota</taxon>
        <taxon>Viridiplantae</taxon>
        <taxon>Streptophyta</taxon>
        <taxon>Embryophyta</taxon>
        <taxon>Tracheophyta</taxon>
        <taxon>Spermatophyta</taxon>
        <taxon>Magnoliopsida</taxon>
        <taxon>eudicotyledons</taxon>
        <taxon>Gunneridae</taxon>
        <taxon>Pentapetalae</taxon>
        <taxon>rosids</taxon>
        <taxon>fabids</taxon>
        <taxon>Rosales</taxon>
        <taxon>Rosaceae</taxon>
        <taxon>Amygdaloideae</taxon>
        <taxon>Amygdaleae</taxon>
        <taxon>Prunus</taxon>
    </lineage>
</organism>
<feature type="domain" description="TF-B3" evidence="7">
    <location>
        <begin position="143"/>
        <end position="234"/>
    </location>
</feature>
<dbReference type="SMART" id="SM01019">
    <property type="entry name" value="B3"/>
    <property type="match status" value="1"/>
</dbReference>
<dbReference type="Pfam" id="PF02362">
    <property type="entry name" value="B3"/>
    <property type="match status" value="1"/>
</dbReference>
<dbReference type="OrthoDB" id="1909330at2759"/>
<evidence type="ECO:0000256" key="2">
    <source>
        <dbReference type="ARBA" id="ARBA00023015"/>
    </source>
</evidence>
<reference evidence="8 9" key="1">
    <citation type="journal article" date="2013" name="Nat. Genet.">
        <title>The high-quality draft genome of peach (Prunus persica) identifies unique patterns of genetic diversity, domestication and genome evolution.</title>
        <authorList>
            <consortium name="International Peach Genome Initiative"/>
            <person name="Verde I."/>
            <person name="Abbott A.G."/>
            <person name="Scalabrin S."/>
            <person name="Jung S."/>
            <person name="Shu S."/>
            <person name="Marroni F."/>
            <person name="Zhebentyayeva T."/>
            <person name="Dettori M.T."/>
            <person name="Grimwood J."/>
            <person name="Cattonaro F."/>
            <person name="Zuccolo A."/>
            <person name="Rossini L."/>
            <person name="Jenkins J."/>
            <person name="Vendramin E."/>
            <person name="Meisel L.A."/>
            <person name="Decroocq V."/>
            <person name="Sosinski B."/>
            <person name="Prochnik S."/>
            <person name="Mitros T."/>
            <person name="Policriti A."/>
            <person name="Cipriani G."/>
            <person name="Dondini L."/>
            <person name="Ficklin S."/>
            <person name="Goodstein D.M."/>
            <person name="Xuan P."/>
            <person name="Del Fabbro C."/>
            <person name="Aramini V."/>
            <person name="Copetti D."/>
            <person name="Gonzalez S."/>
            <person name="Horner D.S."/>
            <person name="Falchi R."/>
            <person name="Lucas S."/>
            <person name="Mica E."/>
            <person name="Maldonado J."/>
            <person name="Lazzari B."/>
            <person name="Bielenberg D."/>
            <person name="Pirona R."/>
            <person name="Miculan M."/>
            <person name="Barakat A."/>
            <person name="Testolin R."/>
            <person name="Stella A."/>
            <person name="Tartarini S."/>
            <person name="Tonutti P."/>
            <person name="Arus P."/>
            <person name="Orellana A."/>
            <person name="Wells C."/>
            <person name="Main D."/>
            <person name="Vizzotto G."/>
            <person name="Silva H."/>
            <person name="Salamini F."/>
            <person name="Schmutz J."/>
            <person name="Morgante M."/>
            <person name="Rokhsar D.S."/>
        </authorList>
    </citation>
    <scope>NUCLEOTIDE SEQUENCE [LARGE SCALE GENOMIC DNA]</scope>
    <source>
        <strain evidence="9">cv. Nemared</strain>
    </source>
</reference>
<feature type="compositionally biased region" description="Basic and acidic residues" evidence="6">
    <location>
        <begin position="253"/>
        <end position="270"/>
    </location>
</feature>
<gene>
    <name evidence="8" type="ORF">PRUPE_6G038900</name>
</gene>
<dbReference type="Proteomes" id="UP000006882">
    <property type="component" value="Chromosome G6"/>
</dbReference>
<protein>
    <recommendedName>
        <fullName evidence="7">TF-B3 domain-containing protein</fullName>
    </recommendedName>
</protein>
<keyword evidence="4" id="KW-0804">Transcription</keyword>
<dbReference type="STRING" id="3760.A0A251NLM7"/>
<dbReference type="SUPFAM" id="SSF101936">
    <property type="entry name" value="DNA-binding pseudobarrel domain"/>
    <property type="match status" value="1"/>
</dbReference>
<feature type="compositionally biased region" description="Basic and acidic residues" evidence="6">
    <location>
        <begin position="522"/>
        <end position="538"/>
    </location>
</feature>
<feature type="compositionally biased region" description="Basic and acidic residues" evidence="6">
    <location>
        <begin position="312"/>
        <end position="326"/>
    </location>
</feature>
<dbReference type="CDD" id="cd10017">
    <property type="entry name" value="B3_DNA"/>
    <property type="match status" value="1"/>
</dbReference>
<dbReference type="InterPro" id="IPR003340">
    <property type="entry name" value="B3_DNA-bd"/>
</dbReference>
<dbReference type="GO" id="GO:0003677">
    <property type="term" value="F:DNA binding"/>
    <property type="evidence" value="ECO:0007669"/>
    <property type="project" value="UniProtKB-KW"/>
</dbReference>
<evidence type="ECO:0000256" key="5">
    <source>
        <dbReference type="ARBA" id="ARBA00023242"/>
    </source>
</evidence>
<keyword evidence="2" id="KW-0805">Transcription regulation</keyword>
<dbReference type="InterPro" id="IPR044837">
    <property type="entry name" value="REM16-like"/>
</dbReference>
<feature type="compositionally biased region" description="Basic and acidic residues" evidence="6">
    <location>
        <begin position="358"/>
        <end position="376"/>
    </location>
</feature>
<evidence type="ECO:0000256" key="4">
    <source>
        <dbReference type="ARBA" id="ARBA00023163"/>
    </source>
</evidence>
<name>A0A251NLM7_PRUPE</name>
<feature type="compositionally biased region" description="Basic residues" evidence="6">
    <location>
        <begin position="542"/>
        <end position="551"/>
    </location>
</feature>
<dbReference type="PANTHER" id="PTHR31391">
    <property type="entry name" value="B3 DOMAIN-CONTAINING PROTEIN OS11G0197600-RELATED"/>
    <property type="match status" value="1"/>
</dbReference>
<feature type="compositionally biased region" description="Basic and acidic residues" evidence="6">
    <location>
        <begin position="408"/>
        <end position="420"/>
    </location>
</feature>
<feature type="compositionally biased region" description="Basic and acidic residues" evidence="6">
    <location>
        <begin position="483"/>
        <end position="495"/>
    </location>
</feature>
<feature type="region of interest" description="Disordered" evidence="6">
    <location>
        <begin position="253"/>
        <end position="615"/>
    </location>
</feature>
<dbReference type="Gramene" id="ONH99609">
    <property type="protein sequence ID" value="ONH99609"/>
    <property type="gene ID" value="PRUPE_6G038900"/>
</dbReference>
<accession>A0A251NLM7</accession>
<dbReference type="PROSITE" id="PS50863">
    <property type="entry name" value="B3"/>
    <property type="match status" value="1"/>
</dbReference>
<feature type="compositionally biased region" description="Basic residues" evidence="6">
    <location>
        <begin position="599"/>
        <end position="615"/>
    </location>
</feature>
<dbReference type="InterPro" id="IPR015300">
    <property type="entry name" value="DNA-bd_pseudobarrel_sf"/>
</dbReference>